<keyword evidence="2" id="KW-0732">Signal</keyword>
<keyword evidence="4" id="KW-1185">Reference proteome</keyword>
<organism evidence="3 4">
    <name type="scientific">Propioniciclava coleopterorum</name>
    <dbReference type="NCBI Taxonomy" id="2714937"/>
    <lineage>
        <taxon>Bacteria</taxon>
        <taxon>Bacillati</taxon>
        <taxon>Actinomycetota</taxon>
        <taxon>Actinomycetes</taxon>
        <taxon>Propionibacteriales</taxon>
        <taxon>Propionibacteriaceae</taxon>
        <taxon>Propioniciclava</taxon>
    </lineage>
</organism>
<evidence type="ECO:0000256" key="2">
    <source>
        <dbReference type="SAM" id="SignalP"/>
    </source>
</evidence>
<dbReference type="InterPro" id="IPR019283">
    <property type="entry name" value="DUF2330"/>
</dbReference>
<accession>A0A6G7Y8A7</accession>
<feature type="transmembrane region" description="Helical" evidence="1">
    <location>
        <begin position="319"/>
        <end position="344"/>
    </location>
</feature>
<dbReference type="AlphaFoldDB" id="A0A6G7Y8A7"/>
<feature type="signal peptide" evidence="2">
    <location>
        <begin position="1"/>
        <end position="30"/>
    </location>
</feature>
<dbReference type="Proteomes" id="UP000501058">
    <property type="component" value="Chromosome"/>
</dbReference>
<evidence type="ECO:0000256" key="1">
    <source>
        <dbReference type="SAM" id="Phobius"/>
    </source>
</evidence>
<reference evidence="3 4" key="1">
    <citation type="submission" date="2020-03" db="EMBL/GenBank/DDBJ databases">
        <title>Propioniciclava sp. nov., isolated from Hydrophilus acuminatus.</title>
        <authorList>
            <person name="Hyun D.-W."/>
            <person name="Bae J.-W."/>
        </authorList>
    </citation>
    <scope>NUCLEOTIDE SEQUENCE [LARGE SCALE GENOMIC DNA]</scope>
    <source>
        <strain evidence="3 4">HDW11</strain>
    </source>
</reference>
<evidence type="ECO:0000313" key="3">
    <source>
        <dbReference type="EMBL" id="QIK73010.1"/>
    </source>
</evidence>
<keyword evidence="1" id="KW-0472">Membrane</keyword>
<dbReference type="RefSeq" id="WP_166234081.1">
    <property type="nucleotide sequence ID" value="NZ_CP049865.1"/>
</dbReference>
<keyword evidence="1" id="KW-0812">Transmembrane</keyword>
<gene>
    <name evidence="3" type="ORF">G7070_13015</name>
</gene>
<sequence>MARFRGRAAALLALAALVAGVLVGAAPAHACACGGYVGPPGASVAVQSESAALALVDGRETIVLSMGAVTEADDVALLIPTPAPAEVARGGAGVFVELAGVTAPTPRVEYDWWGTGGDGTSAGAAPQATGAPVTVLTQVQLGELEVTTLAASDADALAGWLAAHGYVMRDGLAAAVRPYVAEGWSYAAVRLRPEAAATVSGEMQPLVLTFDADELVYPMRLSAAASTAQHVRTYVFGAHRVDRTDAQAHTAVLHFAAPVAPSDFADPQLARFAEAGFLTAHDQTFRDPVAQITADFAFANADQDAVFRPEYRVTQAVTLLGLPAGPVLVALGVLAAAGAAMAVAARRRNQAEAGDIPGVRDAGRQ</sequence>
<keyword evidence="1" id="KW-1133">Transmembrane helix</keyword>
<feature type="chain" id="PRO_5026319494" evidence="2">
    <location>
        <begin position="31"/>
        <end position="365"/>
    </location>
</feature>
<name>A0A6G7Y8A7_9ACTN</name>
<evidence type="ECO:0000313" key="4">
    <source>
        <dbReference type="Proteomes" id="UP000501058"/>
    </source>
</evidence>
<proteinExistence type="predicted"/>
<dbReference type="EMBL" id="CP049865">
    <property type="protein sequence ID" value="QIK73010.1"/>
    <property type="molecule type" value="Genomic_DNA"/>
</dbReference>
<protein>
    <submittedName>
        <fullName evidence="3">DUF2330 domain-containing protein</fullName>
    </submittedName>
</protein>
<dbReference type="KEGG" id="prv:G7070_13015"/>
<dbReference type="Pfam" id="PF10092">
    <property type="entry name" value="DUF2330"/>
    <property type="match status" value="1"/>
</dbReference>